<sequence>MRYKLAIFDLDGTILDTLEDLADSTNYALSVYHMPEHTIDEVRWFVGNGIHKLIERAVPKGSSDEQIEQVFTTFKEYYKDHCAVKTRPYDGIMELLKTLREKGILTAVVSNKGDFAVQILCEDYFRGMFDFAVGEREGIRRKPAPDSVLAVLEKFQISKDEAVYIGDSEVDIQTAFHAGMKEIAVTWGFRPESFLKENGADCIVHTPEELLKVLQKYT</sequence>
<dbReference type="Proteomes" id="UP001652338">
    <property type="component" value="Unassembled WGS sequence"/>
</dbReference>
<dbReference type="NCBIfam" id="TIGR01509">
    <property type="entry name" value="HAD-SF-IA-v3"/>
    <property type="match status" value="1"/>
</dbReference>
<evidence type="ECO:0000313" key="2">
    <source>
        <dbReference type="Proteomes" id="UP001652338"/>
    </source>
</evidence>
<gene>
    <name evidence="1" type="ORF">OCV47_09715</name>
</gene>
<dbReference type="NCBIfam" id="TIGR01549">
    <property type="entry name" value="HAD-SF-IA-v1"/>
    <property type="match status" value="1"/>
</dbReference>
<dbReference type="InterPro" id="IPR041492">
    <property type="entry name" value="HAD_2"/>
</dbReference>
<organism evidence="1 2">
    <name type="scientific">Muricoprocola aceti</name>
    <dbReference type="NCBI Taxonomy" id="2981772"/>
    <lineage>
        <taxon>Bacteria</taxon>
        <taxon>Bacillati</taxon>
        <taxon>Bacillota</taxon>
        <taxon>Clostridia</taxon>
        <taxon>Lachnospirales</taxon>
        <taxon>Lachnospiraceae</taxon>
        <taxon>Muricoprocola</taxon>
    </lineage>
</organism>
<name>A0ABT2SMX5_9FIRM</name>
<comment type="caution">
    <text evidence="1">The sequence shown here is derived from an EMBL/GenBank/DDBJ whole genome shotgun (WGS) entry which is preliminary data.</text>
</comment>
<dbReference type="RefSeq" id="WP_262654883.1">
    <property type="nucleotide sequence ID" value="NZ_JAOQKE010000011.1"/>
</dbReference>
<reference evidence="1 2" key="1">
    <citation type="journal article" date="2021" name="ISME Commun">
        <title>Automated analysis of genomic sequences facilitates high-throughput and comprehensive description of bacteria.</title>
        <authorList>
            <person name="Hitch T.C.A."/>
        </authorList>
    </citation>
    <scope>NUCLEOTIDE SEQUENCE [LARGE SCALE GENOMIC DNA]</scope>
    <source>
        <strain evidence="1 2">Sanger_29</strain>
    </source>
</reference>
<dbReference type="Pfam" id="PF13419">
    <property type="entry name" value="HAD_2"/>
    <property type="match status" value="1"/>
</dbReference>
<dbReference type="SFLD" id="SFLDG01129">
    <property type="entry name" value="C1.5:_HAD__Beta-PGM__Phosphata"/>
    <property type="match status" value="1"/>
</dbReference>
<dbReference type="PANTHER" id="PTHR43434:SF1">
    <property type="entry name" value="PHOSPHOGLYCOLATE PHOSPHATASE"/>
    <property type="match status" value="1"/>
</dbReference>
<dbReference type="SFLD" id="SFLDS00003">
    <property type="entry name" value="Haloacid_Dehalogenase"/>
    <property type="match status" value="1"/>
</dbReference>
<dbReference type="InterPro" id="IPR006439">
    <property type="entry name" value="HAD-SF_hydro_IA"/>
</dbReference>
<dbReference type="InterPro" id="IPR023214">
    <property type="entry name" value="HAD_sf"/>
</dbReference>
<keyword evidence="1" id="KW-0378">Hydrolase</keyword>
<dbReference type="InterPro" id="IPR050155">
    <property type="entry name" value="HAD-like_hydrolase_sf"/>
</dbReference>
<dbReference type="Gene3D" id="1.10.150.240">
    <property type="entry name" value="Putative phosphatase, domain 2"/>
    <property type="match status" value="1"/>
</dbReference>
<dbReference type="EMBL" id="JAOQKE010000011">
    <property type="protein sequence ID" value="MCU6725625.1"/>
    <property type="molecule type" value="Genomic_DNA"/>
</dbReference>
<evidence type="ECO:0000313" key="1">
    <source>
        <dbReference type="EMBL" id="MCU6725625.1"/>
    </source>
</evidence>
<protein>
    <submittedName>
        <fullName evidence="1">HAD-IA family hydrolase</fullName>
    </submittedName>
</protein>
<dbReference type="GO" id="GO:0016787">
    <property type="term" value="F:hydrolase activity"/>
    <property type="evidence" value="ECO:0007669"/>
    <property type="project" value="UniProtKB-KW"/>
</dbReference>
<keyword evidence="2" id="KW-1185">Reference proteome</keyword>
<dbReference type="InterPro" id="IPR023198">
    <property type="entry name" value="PGP-like_dom2"/>
</dbReference>
<dbReference type="PRINTS" id="PR00413">
    <property type="entry name" value="HADHALOGNASE"/>
</dbReference>
<dbReference type="PANTHER" id="PTHR43434">
    <property type="entry name" value="PHOSPHOGLYCOLATE PHOSPHATASE"/>
    <property type="match status" value="1"/>
</dbReference>
<dbReference type="InterPro" id="IPR036412">
    <property type="entry name" value="HAD-like_sf"/>
</dbReference>
<accession>A0ABT2SMX5</accession>
<dbReference type="Gene3D" id="3.40.50.1000">
    <property type="entry name" value="HAD superfamily/HAD-like"/>
    <property type="match status" value="1"/>
</dbReference>
<dbReference type="SUPFAM" id="SSF56784">
    <property type="entry name" value="HAD-like"/>
    <property type="match status" value="1"/>
</dbReference>
<proteinExistence type="predicted"/>
<dbReference type="SFLD" id="SFLDG01135">
    <property type="entry name" value="C1.5.6:_HAD__Beta-PGM__Phospha"/>
    <property type="match status" value="1"/>
</dbReference>